<sequence>MENEFQSSKPIYLQIADRVYYRLIRSELSPGDKLPSVREMAVQMKVNPNTIQRTYSEMERLGIVETRRGQGTFIAERSDLKAELKDRLTKDVFKRFIQEMAELGLSPEEMLDGIKQYAEEANDES</sequence>
<evidence type="ECO:0000313" key="5">
    <source>
        <dbReference type="Proteomes" id="UP000587477"/>
    </source>
</evidence>
<dbReference type="PROSITE" id="PS50949">
    <property type="entry name" value="HTH_GNTR"/>
    <property type="match status" value="1"/>
</dbReference>
<evidence type="ECO:0000313" key="4">
    <source>
        <dbReference type="EMBL" id="QOY25799.1"/>
    </source>
</evidence>
<dbReference type="RefSeq" id="WP_025650314.1">
    <property type="nucleotide sequence ID" value="NZ_BDDG01000003.1"/>
</dbReference>
<dbReference type="EMBL" id="CP063687">
    <property type="protein sequence ID" value="QOY25799.1"/>
    <property type="molecule type" value="Genomic_DNA"/>
</dbReference>
<dbReference type="Gene3D" id="1.10.10.10">
    <property type="entry name" value="Winged helix-like DNA-binding domain superfamily/Winged helix DNA-binding domain"/>
    <property type="match status" value="1"/>
</dbReference>
<dbReference type="Proteomes" id="UP000587477">
    <property type="component" value="Chromosome"/>
</dbReference>
<dbReference type="SMART" id="SM00345">
    <property type="entry name" value="HTH_GNTR"/>
    <property type="match status" value="1"/>
</dbReference>
<dbReference type="AlphaFoldDB" id="A0A411ACH8"/>
<evidence type="ECO:0000256" key="1">
    <source>
        <dbReference type="ARBA" id="ARBA00023015"/>
    </source>
</evidence>
<keyword evidence="3" id="KW-0804">Transcription</keyword>
<reference evidence="5" key="1">
    <citation type="submission" date="2020-10" db="EMBL/GenBank/DDBJ databases">
        <title>Complete genome sequence of Bacillus velezensis NST6.</title>
        <authorList>
            <person name="Choi J."/>
        </authorList>
    </citation>
    <scope>NUCLEOTIDE SEQUENCE [LARGE SCALE GENOMIC DNA]</scope>
    <source>
        <strain evidence="5">NST6</strain>
    </source>
</reference>
<organism evidence="4 5">
    <name type="scientific">Bacillus velezensis</name>
    <dbReference type="NCBI Taxonomy" id="492670"/>
    <lineage>
        <taxon>Bacteria</taxon>
        <taxon>Bacillati</taxon>
        <taxon>Bacillota</taxon>
        <taxon>Bacilli</taxon>
        <taxon>Bacillales</taxon>
        <taxon>Bacillaceae</taxon>
        <taxon>Bacillus</taxon>
        <taxon>Bacillus amyloliquefaciens group</taxon>
    </lineage>
</organism>
<evidence type="ECO:0000256" key="3">
    <source>
        <dbReference type="ARBA" id="ARBA00023163"/>
    </source>
</evidence>
<evidence type="ECO:0000256" key="2">
    <source>
        <dbReference type="ARBA" id="ARBA00023125"/>
    </source>
</evidence>
<dbReference type="PANTHER" id="PTHR38445">
    <property type="entry name" value="HTH-TYPE TRANSCRIPTIONAL REPRESSOR YTRA"/>
    <property type="match status" value="1"/>
</dbReference>
<dbReference type="InterPro" id="IPR036390">
    <property type="entry name" value="WH_DNA-bd_sf"/>
</dbReference>
<dbReference type="GO" id="GO:0003677">
    <property type="term" value="F:DNA binding"/>
    <property type="evidence" value="ECO:0007669"/>
    <property type="project" value="UniProtKB-KW"/>
</dbReference>
<protein>
    <submittedName>
        <fullName evidence="4">HTH-type transcriptional repressor YtrA</fullName>
    </submittedName>
</protein>
<proteinExistence type="predicted"/>
<dbReference type="PANTHER" id="PTHR38445:SF6">
    <property type="entry name" value="GNTR-FAMILY TRANSCRIPTIONAL REGULATOR"/>
    <property type="match status" value="1"/>
</dbReference>
<dbReference type="InterPro" id="IPR036388">
    <property type="entry name" value="WH-like_DNA-bd_sf"/>
</dbReference>
<dbReference type="SUPFAM" id="SSF46785">
    <property type="entry name" value="Winged helix' DNA-binding domain"/>
    <property type="match status" value="1"/>
</dbReference>
<name>A0A411ACH8_BACVE</name>
<accession>A0A411ACH8</accession>
<dbReference type="GO" id="GO:0003700">
    <property type="term" value="F:DNA-binding transcription factor activity"/>
    <property type="evidence" value="ECO:0007669"/>
    <property type="project" value="InterPro"/>
</dbReference>
<keyword evidence="1" id="KW-0805">Transcription regulation</keyword>
<gene>
    <name evidence="4" type="primary">ytrA_1</name>
    <name evidence="4" type="ORF">BACVE_000728</name>
</gene>
<dbReference type="CDD" id="cd07377">
    <property type="entry name" value="WHTH_GntR"/>
    <property type="match status" value="1"/>
</dbReference>
<keyword evidence="2" id="KW-0238">DNA-binding</keyword>
<dbReference type="Pfam" id="PF00392">
    <property type="entry name" value="GntR"/>
    <property type="match status" value="1"/>
</dbReference>
<dbReference type="InterPro" id="IPR000524">
    <property type="entry name" value="Tscrpt_reg_HTH_GntR"/>
</dbReference>